<dbReference type="GO" id="GO:0000159">
    <property type="term" value="C:protein phosphatase type 2A complex"/>
    <property type="evidence" value="ECO:0007669"/>
    <property type="project" value="InterPro"/>
</dbReference>
<dbReference type="Pfam" id="PF01603">
    <property type="entry name" value="B56"/>
    <property type="match status" value="1"/>
</dbReference>
<dbReference type="PANTHER" id="PTHR10257:SF3">
    <property type="entry name" value="SERINE_THREONINE-PROTEIN PHOSPHATASE 2A 56 KDA REGULATORY SUBUNIT GAMMA ISOFORM"/>
    <property type="match status" value="1"/>
</dbReference>
<dbReference type="RefSeq" id="XP_030382252.1">
    <property type="nucleotide sequence ID" value="XM_030526392.1"/>
</dbReference>
<dbReference type="GO" id="GO:0019888">
    <property type="term" value="F:protein phosphatase regulator activity"/>
    <property type="evidence" value="ECO:0007669"/>
    <property type="project" value="InterPro"/>
</dbReference>
<sequence length="398" mass="46390">MSNLEETSESASQSSESLQVVPGKIEDERLNSFLAKVIEGSIPPEMCPSLLELYETILLSDIPAKKYSPKPDVGKTETECIPNQEAYLTKGAVHSLLTRMLMEENFNYSLYAYALNKRFMDKMFELFRSPDYRERGSVTLELNIIYQHCEPLRVPMFSRVKNDLMDYQQMVSFSQDYNTVAAMLNLLSDMLLMEEPLPPGEPAKLLSSVLLPLHKHPHLTIFQAELVDAIVHCELRENSFGPVIAKYFLIKWPHTAVEERSTFDFFVCVMKKMPFVWIDPIVNLFFRRLTHCLISHCEVVHETAWNFTETGFGHNMTQQYEDEFLEVVLSKLIKPSIEHWSRKVRCNLGLMLARIDQDERLKLFTDHGHEYWPNTHKLRHNDFEYPNELPSDFYFNSD</sequence>
<protein>
    <submittedName>
        <fullName evidence="4">Serine/threonine-protein phosphatase 2A 56 kDa regulatory subunit alpha isoform-like</fullName>
    </submittedName>
</protein>
<accession>A0A6J2U530</accession>
<dbReference type="GO" id="GO:0007165">
    <property type="term" value="P:signal transduction"/>
    <property type="evidence" value="ECO:0007669"/>
    <property type="project" value="InterPro"/>
</dbReference>
<evidence type="ECO:0000256" key="2">
    <source>
        <dbReference type="SAM" id="MobiDB-lite"/>
    </source>
</evidence>
<dbReference type="Gene3D" id="1.25.10.10">
    <property type="entry name" value="Leucine-rich Repeat Variant"/>
    <property type="match status" value="1"/>
</dbReference>
<proteinExistence type="inferred from homology"/>
<comment type="similarity">
    <text evidence="1">Belongs to the phosphatase 2A regulatory subunit B56 family.</text>
</comment>
<feature type="region of interest" description="Disordered" evidence="2">
    <location>
        <begin position="1"/>
        <end position="21"/>
    </location>
</feature>
<dbReference type="PANTHER" id="PTHR10257">
    <property type="entry name" value="SERINE/THREONINE PROTEIN PHOSPHATASE 2A PP2A REGULATORY SUBUNIT B"/>
    <property type="match status" value="1"/>
</dbReference>
<keyword evidence="3" id="KW-1185">Reference proteome</keyword>
<dbReference type="InterPro" id="IPR016024">
    <property type="entry name" value="ARM-type_fold"/>
</dbReference>
<dbReference type="Proteomes" id="UP000504634">
    <property type="component" value="Unplaced"/>
</dbReference>
<evidence type="ECO:0000256" key="1">
    <source>
        <dbReference type="ARBA" id="ARBA00009745"/>
    </source>
</evidence>
<organism evidence="3 4">
    <name type="scientific">Drosophila lebanonensis</name>
    <name type="common">Fruit fly</name>
    <name type="synonym">Scaptodrosophila lebanonensis</name>
    <dbReference type="NCBI Taxonomy" id="7225"/>
    <lineage>
        <taxon>Eukaryota</taxon>
        <taxon>Metazoa</taxon>
        <taxon>Ecdysozoa</taxon>
        <taxon>Arthropoda</taxon>
        <taxon>Hexapoda</taxon>
        <taxon>Insecta</taxon>
        <taxon>Pterygota</taxon>
        <taxon>Neoptera</taxon>
        <taxon>Endopterygota</taxon>
        <taxon>Diptera</taxon>
        <taxon>Brachycera</taxon>
        <taxon>Muscomorpha</taxon>
        <taxon>Ephydroidea</taxon>
        <taxon>Drosophilidae</taxon>
        <taxon>Scaptodrosophila</taxon>
    </lineage>
</organism>
<reference evidence="4" key="1">
    <citation type="submission" date="2025-08" db="UniProtKB">
        <authorList>
            <consortium name="RefSeq"/>
        </authorList>
    </citation>
    <scope>IDENTIFICATION</scope>
    <source>
        <strain evidence="4">11010-0011.00</strain>
        <tissue evidence="4">Whole body</tissue>
    </source>
</reference>
<evidence type="ECO:0000313" key="3">
    <source>
        <dbReference type="Proteomes" id="UP000504634"/>
    </source>
</evidence>
<dbReference type="AlphaFoldDB" id="A0A6J2U530"/>
<dbReference type="GeneID" id="115629822"/>
<gene>
    <name evidence="4" type="primary">LOC115629822</name>
</gene>
<name>A0A6J2U530_DROLE</name>
<dbReference type="InterPro" id="IPR011989">
    <property type="entry name" value="ARM-like"/>
</dbReference>
<evidence type="ECO:0000313" key="4">
    <source>
        <dbReference type="RefSeq" id="XP_030382252.1"/>
    </source>
</evidence>
<dbReference type="InterPro" id="IPR002554">
    <property type="entry name" value="PP2A_B56"/>
</dbReference>
<dbReference type="SUPFAM" id="SSF48371">
    <property type="entry name" value="ARM repeat"/>
    <property type="match status" value="1"/>
</dbReference>